<evidence type="ECO:0000256" key="1">
    <source>
        <dbReference type="ARBA" id="ARBA00022448"/>
    </source>
</evidence>
<feature type="domain" description="PTS EIIB type-3" evidence="8">
    <location>
        <begin position="1"/>
        <end position="111"/>
    </location>
</feature>
<evidence type="ECO:0000256" key="3">
    <source>
        <dbReference type="ARBA" id="ARBA00022597"/>
    </source>
</evidence>
<evidence type="ECO:0000313" key="9">
    <source>
        <dbReference type="EMBL" id="QJA03630.1"/>
    </source>
</evidence>
<dbReference type="PANTHER" id="PTHR34581">
    <property type="entry name" value="PTS SYSTEM N,N'-DIACETYLCHITOBIOSE-SPECIFIC EIIB COMPONENT"/>
    <property type="match status" value="1"/>
</dbReference>
<keyword evidence="5" id="KW-0598">Phosphotransferase system</keyword>
<feature type="modified residue" description="Phosphocysteine; by EIIA" evidence="7">
    <location>
        <position position="7"/>
    </location>
</feature>
<dbReference type="InterPro" id="IPR003501">
    <property type="entry name" value="PTS_EIIB_2/3"/>
</dbReference>
<dbReference type="GO" id="GO:0016301">
    <property type="term" value="F:kinase activity"/>
    <property type="evidence" value="ECO:0007669"/>
    <property type="project" value="UniProtKB-KW"/>
</dbReference>
<dbReference type="InterPro" id="IPR036095">
    <property type="entry name" value="PTS_EIIB-like_sf"/>
</dbReference>
<dbReference type="GO" id="GO:0009401">
    <property type="term" value="P:phosphoenolpyruvate-dependent sugar phosphotransferase system"/>
    <property type="evidence" value="ECO:0007669"/>
    <property type="project" value="UniProtKB-KW"/>
</dbReference>
<dbReference type="GeneID" id="61926844"/>
<keyword evidence="4" id="KW-0808">Transferase</keyword>
<evidence type="ECO:0000256" key="7">
    <source>
        <dbReference type="PROSITE-ProRule" id="PRU00423"/>
    </source>
</evidence>
<keyword evidence="2" id="KW-0597">Phosphoprotein</keyword>
<dbReference type="Proteomes" id="UP000503330">
    <property type="component" value="Chromosome"/>
</dbReference>
<dbReference type="PROSITE" id="PS51100">
    <property type="entry name" value="PTS_EIIB_TYPE_3"/>
    <property type="match status" value="1"/>
</dbReference>
<organism evidence="9 10">
    <name type="scientific">Clostridium innocuum</name>
    <dbReference type="NCBI Taxonomy" id="1522"/>
    <lineage>
        <taxon>Bacteria</taxon>
        <taxon>Bacillati</taxon>
        <taxon>Bacillota</taxon>
        <taxon>Clostridia</taxon>
        <taxon>Eubacteriales</taxon>
        <taxon>Clostridiaceae</taxon>
        <taxon>Clostridium</taxon>
    </lineage>
</organism>
<reference evidence="9 10" key="1">
    <citation type="submission" date="2020-02" db="EMBL/GenBank/DDBJ databases">
        <authorList>
            <person name="Kociolek L.K."/>
            <person name="Ozer E.A."/>
        </authorList>
    </citation>
    <scope>NUCLEOTIDE SEQUENCE [LARGE SCALE GENOMIC DNA]</scope>
    <source>
        <strain evidence="9 10">ATCC 14501</strain>
    </source>
</reference>
<sequence length="114" mass="12716">MKILLVCYGGLSTSMLVNRMKTAVAESKNLRDKNIVIEAWGKEEYYEKLDDTRIIMLGPQVSMLQEEVKKVALDHGYDVPVVVIDKDHYGAMEAVPVLLAAFDAMKANKEQKGG</sequence>
<dbReference type="InterPro" id="IPR013012">
    <property type="entry name" value="PTS_EIIB_3"/>
</dbReference>
<keyword evidence="6" id="KW-0418">Kinase</keyword>
<dbReference type="AlphaFoldDB" id="A0AAP9SFB7"/>
<name>A0AAP9SFB7_CLOIN</name>
<dbReference type="GO" id="GO:0008982">
    <property type="term" value="F:protein-N(PI)-phosphohistidine-sugar phosphotransferase activity"/>
    <property type="evidence" value="ECO:0007669"/>
    <property type="project" value="InterPro"/>
</dbReference>
<evidence type="ECO:0000313" key="10">
    <source>
        <dbReference type="Proteomes" id="UP000503330"/>
    </source>
</evidence>
<dbReference type="Pfam" id="PF02302">
    <property type="entry name" value="PTS_IIB"/>
    <property type="match status" value="1"/>
</dbReference>
<evidence type="ECO:0000256" key="5">
    <source>
        <dbReference type="ARBA" id="ARBA00022683"/>
    </source>
</evidence>
<dbReference type="SUPFAM" id="SSF52794">
    <property type="entry name" value="PTS system IIB component-like"/>
    <property type="match status" value="1"/>
</dbReference>
<dbReference type="InterPro" id="IPR051819">
    <property type="entry name" value="PTS_sugar-specific_EIIB"/>
</dbReference>
<protein>
    <submittedName>
        <fullName evidence="9">PTS sugar transporter subunit IIB</fullName>
    </submittedName>
</protein>
<keyword evidence="3 9" id="KW-0762">Sugar transport</keyword>
<dbReference type="RefSeq" id="WP_002609928.1">
    <property type="nucleotide sequence ID" value="NZ_BAAACC010000010.1"/>
</dbReference>
<gene>
    <name evidence="9" type="ORF">G4D54_14865</name>
</gene>
<proteinExistence type="predicted"/>
<evidence type="ECO:0000256" key="2">
    <source>
        <dbReference type="ARBA" id="ARBA00022553"/>
    </source>
</evidence>
<dbReference type="PANTHER" id="PTHR34581:SF2">
    <property type="entry name" value="PTS SYSTEM N,N'-DIACETYLCHITOBIOSE-SPECIFIC EIIB COMPONENT"/>
    <property type="match status" value="1"/>
</dbReference>
<accession>A0AAP9SFB7</accession>
<evidence type="ECO:0000256" key="4">
    <source>
        <dbReference type="ARBA" id="ARBA00022679"/>
    </source>
</evidence>
<evidence type="ECO:0000256" key="6">
    <source>
        <dbReference type="ARBA" id="ARBA00022777"/>
    </source>
</evidence>
<dbReference type="EMBL" id="CP048838">
    <property type="protein sequence ID" value="QJA03630.1"/>
    <property type="molecule type" value="Genomic_DNA"/>
</dbReference>
<dbReference type="Gene3D" id="3.40.50.2300">
    <property type="match status" value="1"/>
</dbReference>
<evidence type="ECO:0000259" key="8">
    <source>
        <dbReference type="PROSITE" id="PS51100"/>
    </source>
</evidence>
<keyword evidence="1" id="KW-0813">Transport</keyword>